<dbReference type="AlphaFoldDB" id="A0A8J2VBH4"/>
<proteinExistence type="predicted"/>
<comment type="caution">
    <text evidence="2">The sequence shown here is derived from an EMBL/GenBank/DDBJ whole genome shotgun (WGS) entry which is preliminary data.</text>
</comment>
<feature type="domain" description="Endonuclease/exonuclease/phosphatase" evidence="1">
    <location>
        <begin position="31"/>
        <end position="346"/>
    </location>
</feature>
<name>A0A8J2VBH4_9FLAO</name>
<reference evidence="2" key="1">
    <citation type="journal article" date="2014" name="Int. J. Syst. Evol. Microbiol.">
        <title>Complete genome sequence of Corynebacterium casei LMG S-19264T (=DSM 44701T), isolated from a smear-ripened cheese.</title>
        <authorList>
            <consortium name="US DOE Joint Genome Institute (JGI-PGF)"/>
            <person name="Walter F."/>
            <person name="Albersmeier A."/>
            <person name="Kalinowski J."/>
            <person name="Ruckert C."/>
        </authorList>
    </citation>
    <scope>NUCLEOTIDE SEQUENCE</scope>
    <source>
        <strain evidence="2">CGMCC 1.12924</strain>
    </source>
</reference>
<keyword evidence="2" id="KW-0378">Hydrolase</keyword>
<dbReference type="Pfam" id="PF19580">
    <property type="entry name" value="Exo_endo_phos_3"/>
    <property type="match status" value="1"/>
</dbReference>
<evidence type="ECO:0000259" key="1">
    <source>
        <dbReference type="Pfam" id="PF19580"/>
    </source>
</evidence>
<sequence length="351" mass="40230">MKQIKFLFLLGFIVLNVNVFSQNKKTYKVNTVAFYNVENLFSTEDDEFTVYHDRTPRGEGYYSKEIYQAKLKNLAKVISEIGRDVTGTTPAIVGFCEIENRQVLEDLVNQEPLLSSDYGIVHFHSPDRRGIDVALIYKKALFNPTNTQSRELLLYRDNDPNQRIYSRDQLVVSGILDGDQVHFMVNHWPSRSGGEARSRPNRIKAAELSKKIIDSLHSIDPYAKIINMGDFNDDPTNESISKVLKAKENRDDVEIMELYNPMEDMYKRGLGTLAWRDGWNLFDQTIISAGLLGKDYSTYQFYKAGIYNPPYLANPRGRYKGYPYRAFSDGGFTGGFSDHFPVYALLIKEAK</sequence>
<dbReference type="GO" id="GO:0004519">
    <property type="term" value="F:endonuclease activity"/>
    <property type="evidence" value="ECO:0007669"/>
    <property type="project" value="UniProtKB-KW"/>
</dbReference>
<keyword evidence="3" id="KW-1185">Reference proteome</keyword>
<dbReference type="EMBL" id="BMGK01000007">
    <property type="protein sequence ID" value="GGD95678.1"/>
    <property type="molecule type" value="Genomic_DNA"/>
</dbReference>
<dbReference type="Gene3D" id="3.60.10.10">
    <property type="entry name" value="Endonuclease/exonuclease/phosphatase"/>
    <property type="match status" value="1"/>
</dbReference>
<dbReference type="InterPro" id="IPR036691">
    <property type="entry name" value="Endo/exonu/phosph_ase_sf"/>
</dbReference>
<evidence type="ECO:0000313" key="2">
    <source>
        <dbReference type="EMBL" id="GGD95678.1"/>
    </source>
</evidence>
<gene>
    <name evidence="2" type="ORF">GCM10011312_19160</name>
</gene>
<dbReference type="RefSeq" id="WP_188441936.1">
    <property type="nucleotide sequence ID" value="NZ_BMGK01000007.1"/>
</dbReference>
<protein>
    <submittedName>
        <fullName evidence="2">Endonuclease</fullName>
    </submittedName>
</protein>
<keyword evidence="2" id="KW-0255">Endonuclease</keyword>
<evidence type="ECO:0000313" key="3">
    <source>
        <dbReference type="Proteomes" id="UP000652231"/>
    </source>
</evidence>
<keyword evidence="2" id="KW-0540">Nuclease</keyword>
<dbReference type="SUPFAM" id="SSF56219">
    <property type="entry name" value="DNase I-like"/>
    <property type="match status" value="1"/>
</dbReference>
<accession>A0A8J2VBH4</accession>
<dbReference type="Proteomes" id="UP000652231">
    <property type="component" value="Unassembled WGS sequence"/>
</dbReference>
<reference evidence="2" key="2">
    <citation type="submission" date="2020-09" db="EMBL/GenBank/DDBJ databases">
        <authorList>
            <person name="Sun Q."/>
            <person name="Zhou Y."/>
        </authorList>
    </citation>
    <scope>NUCLEOTIDE SEQUENCE</scope>
    <source>
        <strain evidence="2">CGMCC 1.12924</strain>
    </source>
</reference>
<dbReference type="InterPro" id="IPR005135">
    <property type="entry name" value="Endo/exonuclease/phosphatase"/>
</dbReference>
<dbReference type="PANTHER" id="PTHR42834:SF1">
    <property type="entry name" value="ENDONUCLEASE_EXONUCLEASE_PHOSPHATASE FAMILY PROTEIN (AFU_ORTHOLOGUE AFUA_3G09210)"/>
    <property type="match status" value="1"/>
</dbReference>
<dbReference type="PANTHER" id="PTHR42834">
    <property type="entry name" value="ENDONUCLEASE/EXONUCLEASE/PHOSPHATASE FAMILY PROTEIN (AFU_ORTHOLOGUE AFUA_3G09210)"/>
    <property type="match status" value="1"/>
</dbReference>
<organism evidence="2 3">
    <name type="scientific">Planktosalinus lacus</name>
    <dbReference type="NCBI Taxonomy" id="1526573"/>
    <lineage>
        <taxon>Bacteria</taxon>
        <taxon>Pseudomonadati</taxon>
        <taxon>Bacteroidota</taxon>
        <taxon>Flavobacteriia</taxon>
        <taxon>Flavobacteriales</taxon>
        <taxon>Flavobacteriaceae</taxon>
        <taxon>Planktosalinus</taxon>
    </lineage>
</organism>